<dbReference type="PROSITE" id="PS50089">
    <property type="entry name" value="ZF_RING_2"/>
    <property type="match status" value="1"/>
</dbReference>
<dbReference type="Pfam" id="PF00097">
    <property type="entry name" value="zf-C3HC4"/>
    <property type="match status" value="1"/>
</dbReference>
<dbReference type="GO" id="GO:0016818">
    <property type="term" value="F:hydrolase activity, acting on acid anhydrides, in phosphorus-containing anhydrides"/>
    <property type="evidence" value="ECO:0007669"/>
    <property type="project" value="InterPro"/>
</dbReference>
<dbReference type="PANTHER" id="PTHR45626:SF22">
    <property type="entry name" value="DNA REPAIR PROTEIN RAD5"/>
    <property type="match status" value="1"/>
</dbReference>
<keyword evidence="6 14" id="KW-0863">Zinc-finger</keyword>
<comment type="subcellular location">
    <subcellularLocation>
        <location evidence="1">Nucleus</location>
    </subcellularLocation>
</comment>
<dbReference type="Pfam" id="PF24559">
    <property type="entry name" value="UBA_RAD5A"/>
    <property type="match status" value="1"/>
</dbReference>
<dbReference type="InterPro" id="IPR001650">
    <property type="entry name" value="Helicase_C-like"/>
</dbReference>
<dbReference type="InterPro" id="IPR014905">
    <property type="entry name" value="HIRAN"/>
</dbReference>
<keyword evidence="7" id="KW-0378">Hydrolase</keyword>
<reference evidence="19 20" key="1">
    <citation type="journal article" date="2024" name="Plant J.">
        <title>Genome sequences and population genomics reveal climatic adaptation and genomic divergence between two closely related sweetgum species.</title>
        <authorList>
            <person name="Xu W.Q."/>
            <person name="Ren C.Q."/>
            <person name="Zhang X.Y."/>
            <person name="Comes H.P."/>
            <person name="Liu X.H."/>
            <person name="Li Y.G."/>
            <person name="Kettle C.J."/>
            <person name="Jalonen R."/>
            <person name="Gaisberger H."/>
            <person name="Ma Y.Z."/>
            <person name="Qiu Y.X."/>
        </authorList>
    </citation>
    <scope>NUCLEOTIDE SEQUENCE [LARGE SCALE GENOMIC DNA]</scope>
    <source>
        <strain evidence="19">Hangzhou</strain>
    </source>
</reference>
<dbReference type="Pfam" id="PF00271">
    <property type="entry name" value="Helicase_C"/>
    <property type="match status" value="1"/>
</dbReference>
<dbReference type="SMART" id="SM00910">
    <property type="entry name" value="HIRAN"/>
    <property type="match status" value="1"/>
</dbReference>
<dbReference type="FunFam" id="3.40.50.10810:FF:000089">
    <property type="entry name" value="DNA repair protein RAD5B"/>
    <property type="match status" value="1"/>
</dbReference>
<name>A0AAP0S8N0_LIQFO</name>
<feature type="domain" description="Helicase C-terminal" evidence="18">
    <location>
        <begin position="1143"/>
        <end position="1310"/>
    </location>
</feature>
<dbReference type="InterPro" id="IPR038718">
    <property type="entry name" value="SNF2-like_sf"/>
</dbReference>
<sequence length="1310" mass="147869">METNVIGEAEMIAKVRSVLGSELPESDILQSLSQSGNDPDAAINYILDTPGLLSLPLTVKRTVTSTGVRISTQIKQEASEECREAESLHGSKARVGVKEEADVGIELKGSVKEELESDSIQQLVTKKGRWEMSFDEFLQSTNTKVMADDEYLNTQIKQEKPNESEDAKLLCRSIANATMKEEPDMGFETKASSKNKVGLDGLLPLPSERENPEMRNSTTTRVMPEEEHLRTQIKLERPKELEEAKSLCGSNAKIKEEPDVGVETKGSWKEVGDLDGLQTSTRDKGISRMSFDEFLRSTNTKVMSEEEYLRTQIKQERPKESEEAKPFHGFTANSRVKEEPDVGFASKVPVKEVGFDHPRPLASKMSYDEFVRTKYAEVKPISQRPPNVKKEIVEDRRVSTVLVEDGDFLEEPDWLLVGRTTVTGLSTTKGRKLVDNEIVHFTFPSADSRNKNSSQWGSARAAAATSGIVRFSTKRYGEIGRLPMEWAKCIIPLVNSSKVKVIGRCVAAPQNLHLMQEIILYLSFYIHRSVFTDGDKSSWRLDAPSYIDSTVYPLPTLFKLLKIEPFQKAEFTPEELNSRKRLLNLEGDSDEAASMLPILKRKKGCQQYPEQSKDEQAVSESSLNKLVGAVDVYNLEEMEPPNTLVCALRPYQKQALYWMSESEKGIDVEKAAKTLHPCWAAYRICDERASAIYVNIFSGEATTHLPTATQMARGGILADAMGLGKTVMTIALILARPGRGGPDSQKLATGAAVDPENTKNNKNSHTSPKVKGGTLIVCPMALLSQWKDELETHSKPESISIFVHYGGDRTNDTRVISDHDVVLTTYGVLTAAYKSDGENTIFHRVEWYRVVLDEAHTIKSSKTLGAQAAFTLSSHCRWCLTGTPLQNNLEDLYSLLCFLHVEPWCNWAWWYKLIQRPYESGDQRGMKLIKAILRPLMLRRTKDTKDKEGRPILVLPPTDIQIIECEQSEAEHDFYDALFKRSKVQFDQFVAQGKVLHNYASILELLLRLRQCCNHPFLVMSRADSQKYTDLNKLARRFLGTNPDSSTSIQSVPTRAYIEEVVEGIRRGENSECPICLEYADDPVLTPCAHRMCRECLLSSWRTPSTGLCPICRQILKKTDLITCPSENQFRIDIEKNWKESSKISKLLNCLESIRRSGSGEKSIVFSQWTSFLDLLEIPLRRKGIGFLRYDGKVVQKQRERVLKEFSETKAKMVLLMSLKAGGVGLNLTAASNVFLMDPWWNPAVEEQAIMRIHRIGQKRTVSVRRFIVKDTVEERMQQVQARKQRMIAGALTDEEVRTARIEELKMLFR</sequence>
<keyword evidence="3" id="KW-0479">Metal-binding</keyword>
<dbReference type="SUPFAM" id="SSF52540">
    <property type="entry name" value="P-loop containing nucleoside triphosphate hydrolases"/>
    <property type="match status" value="2"/>
</dbReference>
<dbReference type="GO" id="GO:0008270">
    <property type="term" value="F:zinc ion binding"/>
    <property type="evidence" value="ECO:0007669"/>
    <property type="project" value="UniProtKB-KW"/>
</dbReference>
<evidence type="ECO:0000256" key="7">
    <source>
        <dbReference type="ARBA" id="ARBA00022801"/>
    </source>
</evidence>
<dbReference type="GO" id="GO:0006281">
    <property type="term" value="P:DNA repair"/>
    <property type="evidence" value="ECO:0007669"/>
    <property type="project" value="UniProtKB-KW"/>
</dbReference>
<keyword evidence="11" id="KW-0156">Chromatin regulator</keyword>
<comment type="similarity">
    <text evidence="2">Belongs to the SNF2/RAD54 helicase family. RAD16 subfamily.</text>
</comment>
<dbReference type="GO" id="GO:0005634">
    <property type="term" value="C:nucleus"/>
    <property type="evidence" value="ECO:0007669"/>
    <property type="project" value="UniProtKB-SubCell"/>
</dbReference>
<evidence type="ECO:0000256" key="4">
    <source>
        <dbReference type="ARBA" id="ARBA00022741"/>
    </source>
</evidence>
<keyword evidence="4" id="KW-0547">Nucleotide-binding</keyword>
<evidence type="ECO:0000259" key="17">
    <source>
        <dbReference type="PROSITE" id="PS51192"/>
    </source>
</evidence>
<feature type="region of interest" description="Disordered" evidence="15">
    <location>
        <begin position="739"/>
        <end position="768"/>
    </location>
</feature>
<evidence type="ECO:0000256" key="12">
    <source>
        <dbReference type="ARBA" id="ARBA00023204"/>
    </source>
</evidence>
<keyword evidence="9" id="KW-0862">Zinc</keyword>
<dbReference type="GO" id="GO:0004386">
    <property type="term" value="F:helicase activity"/>
    <property type="evidence" value="ECO:0007669"/>
    <property type="project" value="UniProtKB-KW"/>
</dbReference>
<gene>
    <name evidence="19" type="ORF">L1049_017540</name>
</gene>
<dbReference type="Gene3D" id="3.30.40.10">
    <property type="entry name" value="Zinc/RING finger domain, C3HC4 (zinc finger)"/>
    <property type="match status" value="1"/>
</dbReference>
<evidence type="ECO:0000256" key="15">
    <source>
        <dbReference type="SAM" id="MobiDB-lite"/>
    </source>
</evidence>
<dbReference type="InterPro" id="IPR000330">
    <property type="entry name" value="SNF2_N"/>
</dbReference>
<dbReference type="InterPro" id="IPR049730">
    <property type="entry name" value="SNF2/RAD54-like_C"/>
</dbReference>
<dbReference type="InterPro" id="IPR017907">
    <property type="entry name" value="Znf_RING_CS"/>
</dbReference>
<keyword evidence="12" id="KW-0234">DNA repair</keyword>
<keyword evidence="5" id="KW-0227">DNA damage</keyword>
<organism evidence="19 20">
    <name type="scientific">Liquidambar formosana</name>
    <name type="common">Formosan gum</name>
    <dbReference type="NCBI Taxonomy" id="63359"/>
    <lineage>
        <taxon>Eukaryota</taxon>
        <taxon>Viridiplantae</taxon>
        <taxon>Streptophyta</taxon>
        <taxon>Embryophyta</taxon>
        <taxon>Tracheophyta</taxon>
        <taxon>Spermatophyta</taxon>
        <taxon>Magnoliopsida</taxon>
        <taxon>eudicotyledons</taxon>
        <taxon>Gunneridae</taxon>
        <taxon>Pentapetalae</taxon>
        <taxon>Saxifragales</taxon>
        <taxon>Altingiaceae</taxon>
        <taxon>Liquidambar</taxon>
    </lineage>
</organism>
<dbReference type="InterPro" id="IPR018957">
    <property type="entry name" value="Znf_C3HC4_RING-type"/>
</dbReference>
<feature type="compositionally biased region" description="Basic and acidic residues" evidence="15">
    <location>
        <begin position="306"/>
        <end position="326"/>
    </location>
</feature>
<evidence type="ECO:0000256" key="3">
    <source>
        <dbReference type="ARBA" id="ARBA00022723"/>
    </source>
</evidence>
<keyword evidence="8" id="KW-0347">Helicase</keyword>
<evidence type="ECO:0000256" key="11">
    <source>
        <dbReference type="ARBA" id="ARBA00022853"/>
    </source>
</evidence>
<dbReference type="InterPro" id="IPR013083">
    <property type="entry name" value="Znf_RING/FYVE/PHD"/>
</dbReference>
<feature type="region of interest" description="Disordered" evidence="15">
    <location>
        <begin position="306"/>
        <end position="333"/>
    </location>
</feature>
<evidence type="ECO:0000256" key="8">
    <source>
        <dbReference type="ARBA" id="ARBA00022806"/>
    </source>
</evidence>
<keyword evidence="10" id="KW-0067">ATP-binding</keyword>
<evidence type="ECO:0000256" key="2">
    <source>
        <dbReference type="ARBA" id="ARBA00008438"/>
    </source>
</evidence>
<evidence type="ECO:0000256" key="6">
    <source>
        <dbReference type="ARBA" id="ARBA00022771"/>
    </source>
</evidence>
<proteinExistence type="inferred from homology"/>
<dbReference type="GO" id="GO:0005524">
    <property type="term" value="F:ATP binding"/>
    <property type="evidence" value="ECO:0007669"/>
    <property type="project" value="UniProtKB-KW"/>
</dbReference>
<dbReference type="InterPro" id="IPR050628">
    <property type="entry name" value="SNF2_RAD54_helicase_TF"/>
</dbReference>
<dbReference type="SMART" id="SM00184">
    <property type="entry name" value="RING"/>
    <property type="match status" value="1"/>
</dbReference>
<dbReference type="SMART" id="SM00487">
    <property type="entry name" value="DEXDc"/>
    <property type="match status" value="1"/>
</dbReference>
<protein>
    <recommendedName>
        <fullName evidence="21">SWI/SNF-related matrix-associated actin-dependent regulator of chromatin subfamily A member 3-like 3</fullName>
    </recommendedName>
</protein>
<comment type="caution">
    <text evidence="19">The sequence shown here is derived from an EMBL/GenBank/DDBJ whole genome shotgun (WGS) entry which is preliminary data.</text>
</comment>
<dbReference type="GO" id="GO:0003676">
    <property type="term" value="F:nucleic acid binding"/>
    <property type="evidence" value="ECO:0007669"/>
    <property type="project" value="InterPro"/>
</dbReference>
<dbReference type="InterPro" id="IPR001841">
    <property type="entry name" value="Znf_RING"/>
</dbReference>
<evidence type="ECO:0000256" key="9">
    <source>
        <dbReference type="ARBA" id="ARBA00022833"/>
    </source>
</evidence>
<dbReference type="InterPro" id="IPR056450">
    <property type="entry name" value="UBA_RAD5A"/>
</dbReference>
<feature type="compositionally biased region" description="Polar residues" evidence="15">
    <location>
        <begin position="758"/>
        <end position="767"/>
    </location>
</feature>
<dbReference type="PROSITE" id="PS00518">
    <property type="entry name" value="ZF_RING_1"/>
    <property type="match status" value="1"/>
</dbReference>
<dbReference type="PROSITE" id="PS51192">
    <property type="entry name" value="HELICASE_ATP_BIND_1"/>
    <property type="match status" value="1"/>
</dbReference>
<dbReference type="Proteomes" id="UP001415857">
    <property type="component" value="Unassembled WGS sequence"/>
</dbReference>
<dbReference type="PANTHER" id="PTHR45626">
    <property type="entry name" value="TRANSCRIPTION TERMINATION FACTOR 2-RELATED"/>
    <property type="match status" value="1"/>
</dbReference>
<dbReference type="CDD" id="cd16449">
    <property type="entry name" value="RING-HC"/>
    <property type="match status" value="1"/>
</dbReference>
<dbReference type="Gene3D" id="3.40.50.10810">
    <property type="entry name" value="Tandem AAA-ATPase domain"/>
    <property type="match status" value="1"/>
</dbReference>
<evidence type="ECO:0000256" key="13">
    <source>
        <dbReference type="ARBA" id="ARBA00023242"/>
    </source>
</evidence>
<keyword evidence="13" id="KW-0539">Nucleus</keyword>
<evidence type="ECO:0000259" key="18">
    <source>
        <dbReference type="PROSITE" id="PS51194"/>
    </source>
</evidence>
<keyword evidence="20" id="KW-1185">Reference proteome</keyword>
<feature type="region of interest" description="Disordered" evidence="15">
    <location>
        <begin position="197"/>
        <end position="228"/>
    </location>
</feature>
<dbReference type="CDD" id="cd18008">
    <property type="entry name" value="DEXDc_SHPRH-like"/>
    <property type="match status" value="1"/>
</dbReference>
<dbReference type="CDD" id="cd18793">
    <property type="entry name" value="SF2_C_SNF"/>
    <property type="match status" value="1"/>
</dbReference>
<dbReference type="PROSITE" id="PS51194">
    <property type="entry name" value="HELICASE_CTER"/>
    <property type="match status" value="1"/>
</dbReference>
<evidence type="ECO:0000256" key="10">
    <source>
        <dbReference type="ARBA" id="ARBA00022840"/>
    </source>
</evidence>
<dbReference type="GO" id="GO:0006325">
    <property type="term" value="P:chromatin organization"/>
    <property type="evidence" value="ECO:0007669"/>
    <property type="project" value="UniProtKB-KW"/>
</dbReference>
<dbReference type="SUPFAM" id="SSF57850">
    <property type="entry name" value="RING/U-box"/>
    <property type="match status" value="1"/>
</dbReference>
<evidence type="ECO:0000313" key="20">
    <source>
        <dbReference type="Proteomes" id="UP001415857"/>
    </source>
</evidence>
<evidence type="ECO:0000256" key="1">
    <source>
        <dbReference type="ARBA" id="ARBA00004123"/>
    </source>
</evidence>
<dbReference type="Pfam" id="PF00176">
    <property type="entry name" value="SNF2-rel_dom"/>
    <property type="match status" value="1"/>
</dbReference>
<dbReference type="GO" id="GO:0008094">
    <property type="term" value="F:ATP-dependent activity, acting on DNA"/>
    <property type="evidence" value="ECO:0007669"/>
    <property type="project" value="TreeGrafter"/>
</dbReference>
<accession>A0AAP0S8N0</accession>
<dbReference type="EMBL" id="JBBPBK010000003">
    <property type="protein sequence ID" value="KAK9289069.1"/>
    <property type="molecule type" value="Genomic_DNA"/>
</dbReference>
<evidence type="ECO:0000256" key="5">
    <source>
        <dbReference type="ARBA" id="ARBA00022763"/>
    </source>
</evidence>
<dbReference type="Pfam" id="PF08797">
    <property type="entry name" value="HIRAN"/>
    <property type="match status" value="1"/>
</dbReference>
<feature type="domain" description="Helicase ATP-binding" evidence="17">
    <location>
        <begin position="706"/>
        <end position="902"/>
    </location>
</feature>
<feature type="domain" description="RING-type" evidence="16">
    <location>
        <begin position="1073"/>
        <end position="1113"/>
    </location>
</feature>
<evidence type="ECO:0000313" key="19">
    <source>
        <dbReference type="EMBL" id="KAK9289069.1"/>
    </source>
</evidence>
<evidence type="ECO:0000259" key="16">
    <source>
        <dbReference type="PROSITE" id="PS50089"/>
    </source>
</evidence>
<evidence type="ECO:0000256" key="14">
    <source>
        <dbReference type="PROSITE-ProRule" id="PRU00175"/>
    </source>
</evidence>
<dbReference type="Gene3D" id="3.40.50.300">
    <property type="entry name" value="P-loop containing nucleotide triphosphate hydrolases"/>
    <property type="match status" value="1"/>
</dbReference>
<evidence type="ECO:0008006" key="21">
    <source>
        <dbReference type="Google" id="ProtNLM"/>
    </source>
</evidence>
<dbReference type="InterPro" id="IPR027417">
    <property type="entry name" value="P-loop_NTPase"/>
</dbReference>
<dbReference type="SMART" id="SM00490">
    <property type="entry name" value="HELICc"/>
    <property type="match status" value="1"/>
</dbReference>
<dbReference type="InterPro" id="IPR014001">
    <property type="entry name" value="Helicase_ATP-bd"/>
</dbReference>